<proteinExistence type="predicted"/>
<evidence type="ECO:0000313" key="2">
    <source>
        <dbReference type="EMBL" id="KAK4214769.1"/>
    </source>
</evidence>
<gene>
    <name evidence="2" type="ORF">QBC37DRAFT_372649</name>
</gene>
<feature type="compositionally biased region" description="Basic and acidic residues" evidence="1">
    <location>
        <begin position="337"/>
        <end position="353"/>
    </location>
</feature>
<feature type="compositionally biased region" description="Acidic residues" evidence="1">
    <location>
        <begin position="222"/>
        <end position="231"/>
    </location>
</feature>
<protein>
    <recommendedName>
        <fullName evidence="4">Zn(2)-C6 fungal-type domain-containing protein</fullName>
    </recommendedName>
</protein>
<accession>A0AAN6Y979</accession>
<reference evidence="2" key="2">
    <citation type="submission" date="2023-05" db="EMBL/GenBank/DDBJ databases">
        <authorList>
            <consortium name="Lawrence Berkeley National Laboratory"/>
            <person name="Steindorff A."/>
            <person name="Hensen N."/>
            <person name="Bonometti L."/>
            <person name="Westerberg I."/>
            <person name="Brannstrom I.O."/>
            <person name="Guillou S."/>
            <person name="Cros-Aarteil S."/>
            <person name="Calhoun S."/>
            <person name="Haridas S."/>
            <person name="Kuo A."/>
            <person name="Mondo S."/>
            <person name="Pangilinan J."/>
            <person name="Riley R."/>
            <person name="Labutti K."/>
            <person name="Andreopoulos B."/>
            <person name="Lipzen A."/>
            <person name="Chen C."/>
            <person name="Yanf M."/>
            <person name="Daum C."/>
            <person name="Ng V."/>
            <person name="Clum A."/>
            <person name="Ohm R."/>
            <person name="Martin F."/>
            <person name="Silar P."/>
            <person name="Natvig D."/>
            <person name="Lalanne C."/>
            <person name="Gautier V."/>
            <person name="Ament-Velasquez S.L."/>
            <person name="Kruys A."/>
            <person name="Hutchinson M.I."/>
            <person name="Powell A.J."/>
            <person name="Barry K."/>
            <person name="Miller A.N."/>
            <person name="Grigoriev I.V."/>
            <person name="Debuchy R."/>
            <person name="Gladieux P."/>
            <person name="Thoren M.H."/>
            <person name="Johannesson H."/>
        </authorList>
    </citation>
    <scope>NUCLEOTIDE SEQUENCE</scope>
    <source>
        <strain evidence="2">PSN293</strain>
    </source>
</reference>
<reference evidence="2" key="1">
    <citation type="journal article" date="2023" name="Mol. Phylogenet. Evol.">
        <title>Genome-scale phylogeny and comparative genomics of the fungal order Sordariales.</title>
        <authorList>
            <person name="Hensen N."/>
            <person name="Bonometti L."/>
            <person name="Westerberg I."/>
            <person name="Brannstrom I.O."/>
            <person name="Guillou S."/>
            <person name="Cros-Aarteil S."/>
            <person name="Calhoun S."/>
            <person name="Haridas S."/>
            <person name="Kuo A."/>
            <person name="Mondo S."/>
            <person name="Pangilinan J."/>
            <person name="Riley R."/>
            <person name="LaButti K."/>
            <person name="Andreopoulos B."/>
            <person name="Lipzen A."/>
            <person name="Chen C."/>
            <person name="Yan M."/>
            <person name="Daum C."/>
            <person name="Ng V."/>
            <person name="Clum A."/>
            <person name="Steindorff A."/>
            <person name="Ohm R.A."/>
            <person name="Martin F."/>
            <person name="Silar P."/>
            <person name="Natvig D.O."/>
            <person name="Lalanne C."/>
            <person name="Gautier V."/>
            <person name="Ament-Velasquez S.L."/>
            <person name="Kruys A."/>
            <person name="Hutchinson M.I."/>
            <person name="Powell A.J."/>
            <person name="Barry K."/>
            <person name="Miller A.N."/>
            <person name="Grigoriev I.V."/>
            <person name="Debuchy R."/>
            <person name="Gladieux P."/>
            <person name="Hiltunen Thoren M."/>
            <person name="Johannesson H."/>
        </authorList>
    </citation>
    <scope>NUCLEOTIDE SEQUENCE</scope>
    <source>
        <strain evidence="2">PSN293</strain>
    </source>
</reference>
<dbReference type="AlphaFoldDB" id="A0AAN6Y979"/>
<feature type="compositionally biased region" description="Polar residues" evidence="1">
    <location>
        <begin position="1"/>
        <end position="11"/>
    </location>
</feature>
<feature type="compositionally biased region" description="Basic and acidic residues" evidence="1">
    <location>
        <begin position="240"/>
        <end position="260"/>
    </location>
</feature>
<feature type="region of interest" description="Disordered" evidence="1">
    <location>
        <begin position="1"/>
        <end position="38"/>
    </location>
</feature>
<feature type="region of interest" description="Disordered" evidence="1">
    <location>
        <begin position="222"/>
        <end position="260"/>
    </location>
</feature>
<dbReference type="EMBL" id="MU858088">
    <property type="protein sequence ID" value="KAK4214769.1"/>
    <property type="molecule type" value="Genomic_DNA"/>
</dbReference>
<dbReference type="Proteomes" id="UP001301769">
    <property type="component" value="Unassembled WGS sequence"/>
</dbReference>
<comment type="caution">
    <text evidence="2">The sequence shown here is derived from an EMBL/GenBank/DDBJ whole genome shotgun (WGS) entry which is preliminary data.</text>
</comment>
<feature type="compositionally biased region" description="Acidic residues" evidence="1">
    <location>
        <begin position="311"/>
        <end position="323"/>
    </location>
</feature>
<evidence type="ECO:0000313" key="3">
    <source>
        <dbReference type="Proteomes" id="UP001301769"/>
    </source>
</evidence>
<feature type="compositionally biased region" description="Low complexity" evidence="1">
    <location>
        <begin position="19"/>
        <end position="38"/>
    </location>
</feature>
<keyword evidence="3" id="KW-1185">Reference proteome</keyword>
<organism evidence="2 3">
    <name type="scientific">Rhypophila decipiens</name>
    <dbReference type="NCBI Taxonomy" id="261697"/>
    <lineage>
        <taxon>Eukaryota</taxon>
        <taxon>Fungi</taxon>
        <taxon>Dikarya</taxon>
        <taxon>Ascomycota</taxon>
        <taxon>Pezizomycotina</taxon>
        <taxon>Sordariomycetes</taxon>
        <taxon>Sordariomycetidae</taxon>
        <taxon>Sordariales</taxon>
        <taxon>Naviculisporaceae</taxon>
        <taxon>Rhypophila</taxon>
    </lineage>
</organism>
<name>A0AAN6Y979_9PEZI</name>
<evidence type="ECO:0000256" key="1">
    <source>
        <dbReference type="SAM" id="MobiDB-lite"/>
    </source>
</evidence>
<evidence type="ECO:0008006" key="4">
    <source>
        <dbReference type="Google" id="ProtNLM"/>
    </source>
</evidence>
<sequence>MTACSSPSASRTDLGVMKPAEPSSEPASPNSSAPSDDVVTEVVVEAEMPRQRCARCVRKERRCRKDATTPGGKSCQTCTTAGVLCFWVDSYDLPVVDETAAESYKALATLHADFLNAFLYNGELHDDAKRIDALQQASSSGDKNTKKTNAREAVGYDLDISWYYDLFGQTMRFMMAVEAFLGVSEGAKKAADAERAEADAERAKAERPAITERIKQLKFGFDEEEEYEPEYEPQPSSVVHDTEPPANDDTHTPAKDERYEFKIDPDTAELMFAVYTRFLKLSNLLASVIERAMKQHGPSFIVKFRGEEHEFLEDSDSDSDSDSDNEKHVEATDEGEHENKGKKNKAKKPDVKGKTKAAAKNKLRQTGTVAQIIQFSVRRLDAIRNAFDQAVEALENADQGVKGVRDMDDKARERWARLANKVA</sequence>
<feature type="region of interest" description="Disordered" evidence="1">
    <location>
        <begin position="311"/>
        <end position="361"/>
    </location>
</feature>